<organism evidence="1 2">
    <name type="scientific">Syntrophorhabdus aromaticivorans</name>
    <dbReference type="NCBI Taxonomy" id="328301"/>
    <lineage>
        <taxon>Bacteria</taxon>
        <taxon>Pseudomonadati</taxon>
        <taxon>Thermodesulfobacteriota</taxon>
        <taxon>Syntrophorhabdia</taxon>
        <taxon>Syntrophorhabdales</taxon>
        <taxon>Syntrophorhabdaceae</taxon>
        <taxon>Syntrophorhabdus</taxon>
    </lineage>
</organism>
<sequence>MKTEGRVARTTEIVAGSPKSFEDAVMIGFKRASRTLRGITGLRVADQRYKVEEGKIVEYRVTLEVIFVLEN</sequence>
<dbReference type="PANTHER" id="PTHR39324:SF1">
    <property type="entry name" value="CALCIUM DODECIN"/>
    <property type="match status" value="1"/>
</dbReference>
<dbReference type="Proteomes" id="UP000777265">
    <property type="component" value="Unassembled WGS sequence"/>
</dbReference>
<dbReference type="EMBL" id="JAAYEE010000040">
    <property type="protein sequence ID" value="NLW34335.1"/>
    <property type="molecule type" value="Genomic_DNA"/>
</dbReference>
<evidence type="ECO:0000313" key="2">
    <source>
        <dbReference type="Proteomes" id="UP000777265"/>
    </source>
</evidence>
<accession>A0A971M2A8</accession>
<dbReference type="InterPro" id="IPR036694">
    <property type="entry name" value="Dodecin-like_sf"/>
</dbReference>
<dbReference type="SUPFAM" id="SSF89807">
    <property type="entry name" value="Dodecin-like"/>
    <property type="match status" value="1"/>
</dbReference>
<protein>
    <submittedName>
        <fullName evidence="1">Dodecin domain-containing protein</fullName>
    </submittedName>
</protein>
<dbReference type="AlphaFoldDB" id="A0A971M2A8"/>
<comment type="caution">
    <text evidence="1">The sequence shown here is derived from an EMBL/GenBank/DDBJ whole genome shotgun (WGS) entry which is preliminary data.</text>
</comment>
<gene>
    <name evidence="1" type="ORF">GXY80_02480</name>
</gene>
<dbReference type="InterPro" id="IPR025543">
    <property type="entry name" value="Dodecin-like"/>
</dbReference>
<dbReference type="InterPro" id="IPR009923">
    <property type="entry name" value="Dodecin"/>
</dbReference>
<dbReference type="PANTHER" id="PTHR39324">
    <property type="entry name" value="CALCIUM DODECIN"/>
    <property type="match status" value="1"/>
</dbReference>
<dbReference type="Pfam" id="PF07311">
    <property type="entry name" value="Dodecin"/>
    <property type="match status" value="1"/>
</dbReference>
<evidence type="ECO:0000313" key="1">
    <source>
        <dbReference type="EMBL" id="NLW34335.1"/>
    </source>
</evidence>
<proteinExistence type="predicted"/>
<dbReference type="Gene3D" id="3.30.1660.10">
    <property type="entry name" value="Flavin-binding protein dodecin"/>
    <property type="match status" value="1"/>
</dbReference>
<reference evidence="1" key="1">
    <citation type="journal article" date="2020" name="Biotechnol. Biofuels">
        <title>New insights from the biogas microbiome by comprehensive genome-resolved metagenomics of nearly 1600 species originating from multiple anaerobic digesters.</title>
        <authorList>
            <person name="Campanaro S."/>
            <person name="Treu L."/>
            <person name="Rodriguez-R L.M."/>
            <person name="Kovalovszki A."/>
            <person name="Ziels R.M."/>
            <person name="Maus I."/>
            <person name="Zhu X."/>
            <person name="Kougias P.G."/>
            <person name="Basile A."/>
            <person name="Luo G."/>
            <person name="Schluter A."/>
            <person name="Konstantinidis K.T."/>
            <person name="Angelidaki I."/>
        </authorList>
    </citation>
    <scope>NUCLEOTIDE SEQUENCE</scope>
    <source>
        <strain evidence="1">AS06rmzACSIP_7</strain>
    </source>
</reference>
<reference evidence="1" key="2">
    <citation type="submission" date="2020-01" db="EMBL/GenBank/DDBJ databases">
        <authorList>
            <person name="Campanaro S."/>
        </authorList>
    </citation>
    <scope>NUCLEOTIDE SEQUENCE</scope>
    <source>
        <strain evidence="1">AS06rmzACSIP_7</strain>
    </source>
</reference>
<name>A0A971M2A8_9BACT</name>